<accession>A0A177M5R9</accession>
<evidence type="ECO:0000313" key="1">
    <source>
        <dbReference type="EMBL" id="OAI00884.1"/>
    </source>
</evidence>
<sequence length="61" mass="6631">MLKALIYLVLAFGIANGFPVNTTLVIFFGVLAIEQLYLCVFPARPKGAVFQYGRALPGVVE</sequence>
<evidence type="ECO:0000313" key="2">
    <source>
        <dbReference type="Proteomes" id="UP000077763"/>
    </source>
</evidence>
<dbReference type="Proteomes" id="UP000077763">
    <property type="component" value="Unassembled WGS sequence"/>
</dbReference>
<gene>
    <name evidence="1" type="ORF">A1353_18920</name>
</gene>
<name>A0A177M5R9_METMH</name>
<comment type="caution">
    <text evidence="1">The sequence shown here is derived from an EMBL/GenBank/DDBJ whole genome shotgun (WGS) entry which is preliminary data.</text>
</comment>
<organism evidence="1 2">
    <name type="scientific">Methylomonas methanica</name>
    <dbReference type="NCBI Taxonomy" id="421"/>
    <lineage>
        <taxon>Bacteria</taxon>
        <taxon>Pseudomonadati</taxon>
        <taxon>Pseudomonadota</taxon>
        <taxon>Gammaproteobacteria</taxon>
        <taxon>Methylococcales</taxon>
        <taxon>Methylococcaceae</taxon>
        <taxon>Methylomonas</taxon>
    </lineage>
</organism>
<protein>
    <submittedName>
        <fullName evidence="1">Uncharacterized protein</fullName>
    </submittedName>
</protein>
<dbReference type="RefSeq" id="WP_064037719.1">
    <property type="nucleotide sequence ID" value="NZ_LUUH01000074.1"/>
</dbReference>
<dbReference type="EMBL" id="LUUH01000074">
    <property type="protein sequence ID" value="OAI00884.1"/>
    <property type="molecule type" value="Genomic_DNA"/>
</dbReference>
<proteinExistence type="predicted"/>
<dbReference type="AlphaFoldDB" id="A0A177M5R9"/>
<reference evidence="1 2" key="1">
    <citation type="submission" date="2016-03" db="EMBL/GenBank/DDBJ databases">
        <authorList>
            <person name="Ploux O."/>
        </authorList>
    </citation>
    <scope>NUCLEOTIDE SEQUENCE [LARGE SCALE GENOMIC DNA]</scope>
    <source>
        <strain evidence="1 2">R-45371</strain>
    </source>
</reference>